<dbReference type="Proteomes" id="UP001177023">
    <property type="component" value="Unassembled WGS sequence"/>
</dbReference>
<name>A0AA36CJH0_9BILA</name>
<dbReference type="Gene3D" id="2.40.37.10">
    <property type="entry name" value="Lyase, Ornithine Decarboxylase, Chain A, domain 1"/>
    <property type="match status" value="1"/>
</dbReference>
<dbReference type="AlphaFoldDB" id="A0AA36CJH0"/>
<evidence type="ECO:0000313" key="1">
    <source>
        <dbReference type="EMBL" id="CAJ0569688.1"/>
    </source>
</evidence>
<comment type="caution">
    <text evidence="1">The sequence shown here is derived from an EMBL/GenBank/DDBJ whole genome shotgun (WGS) entry which is preliminary data.</text>
</comment>
<dbReference type="GO" id="GO:0003824">
    <property type="term" value="F:catalytic activity"/>
    <property type="evidence" value="ECO:0007669"/>
    <property type="project" value="InterPro"/>
</dbReference>
<gene>
    <name evidence="1" type="ORF">MSPICULIGERA_LOCUS8156</name>
</gene>
<dbReference type="SUPFAM" id="SSF50621">
    <property type="entry name" value="Alanine racemase C-terminal domain-like"/>
    <property type="match status" value="1"/>
</dbReference>
<evidence type="ECO:0000313" key="2">
    <source>
        <dbReference type="Proteomes" id="UP001177023"/>
    </source>
</evidence>
<feature type="non-terminal residue" evidence="1">
    <location>
        <position position="108"/>
    </location>
</feature>
<dbReference type="InterPro" id="IPR009006">
    <property type="entry name" value="Ala_racemase/Decarboxylase_C"/>
</dbReference>
<dbReference type="EMBL" id="CATQJA010002096">
    <property type="protein sequence ID" value="CAJ0569688.1"/>
    <property type="molecule type" value="Genomic_DNA"/>
</dbReference>
<accession>A0AA36CJH0</accession>
<protein>
    <submittedName>
        <fullName evidence="1">Uncharacterized protein</fullName>
    </submittedName>
</protein>
<sequence length="108" mass="12677">MRETWINRSGGKAVNLLDEQIALFPEISDFELCQKIANYRDTKTNKSMERLTTGDWIFYDFKGAYTQVCESPFNGFPHPDRLYCASERVWQVLQEKSPTEVNNNYEKL</sequence>
<reference evidence="1" key="1">
    <citation type="submission" date="2023-06" db="EMBL/GenBank/DDBJ databases">
        <authorList>
            <person name="Delattre M."/>
        </authorList>
    </citation>
    <scope>NUCLEOTIDE SEQUENCE</scope>
    <source>
        <strain evidence="1">AF72</strain>
    </source>
</reference>
<keyword evidence="2" id="KW-1185">Reference proteome</keyword>
<organism evidence="1 2">
    <name type="scientific">Mesorhabditis spiculigera</name>
    <dbReference type="NCBI Taxonomy" id="96644"/>
    <lineage>
        <taxon>Eukaryota</taxon>
        <taxon>Metazoa</taxon>
        <taxon>Ecdysozoa</taxon>
        <taxon>Nematoda</taxon>
        <taxon>Chromadorea</taxon>
        <taxon>Rhabditida</taxon>
        <taxon>Rhabditina</taxon>
        <taxon>Rhabditomorpha</taxon>
        <taxon>Rhabditoidea</taxon>
        <taxon>Rhabditidae</taxon>
        <taxon>Mesorhabditinae</taxon>
        <taxon>Mesorhabditis</taxon>
    </lineage>
</organism>
<proteinExistence type="predicted"/>